<dbReference type="CDD" id="cd02209">
    <property type="entry name" value="cupin_XRE_C"/>
    <property type="match status" value="1"/>
</dbReference>
<dbReference type="EMBL" id="LZKJ01000050">
    <property type="protein sequence ID" value="OBI50568.1"/>
    <property type="molecule type" value="Genomic_DNA"/>
</dbReference>
<dbReference type="OrthoDB" id="5114244at2"/>
<dbReference type="RefSeq" id="WP_065013395.1">
    <property type="nucleotide sequence ID" value="NZ_LZKJ01000050.1"/>
</dbReference>
<dbReference type="AlphaFoldDB" id="A0A1A2ZLK4"/>
<dbReference type="PANTHER" id="PTHR46797">
    <property type="entry name" value="HTH-TYPE TRANSCRIPTIONAL REGULATOR"/>
    <property type="match status" value="1"/>
</dbReference>
<dbReference type="Pfam" id="PF01381">
    <property type="entry name" value="HTH_3"/>
    <property type="match status" value="1"/>
</dbReference>
<dbReference type="Gene3D" id="2.60.120.10">
    <property type="entry name" value="Jelly Rolls"/>
    <property type="match status" value="1"/>
</dbReference>
<evidence type="ECO:0000256" key="1">
    <source>
        <dbReference type="ARBA" id="ARBA00023125"/>
    </source>
</evidence>
<proteinExistence type="predicted"/>
<dbReference type="InterPro" id="IPR050807">
    <property type="entry name" value="TransReg_Diox_bact_type"/>
</dbReference>
<dbReference type="SUPFAM" id="SSF47413">
    <property type="entry name" value="lambda repressor-like DNA-binding domains"/>
    <property type="match status" value="1"/>
</dbReference>
<dbReference type="GO" id="GO:0003677">
    <property type="term" value="F:DNA binding"/>
    <property type="evidence" value="ECO:0007669"/>
    <property type="project" value="UniProtKB-KW"/>
</dbReference>
<dbReference type="SUPFAM" id="SSF51182">
    <property type="entry name" value="RmlC-like cupins"/>
    <property type="match status" value="1"/>
</dbReference>
<dbReference type="CDD" id="cd00093">
    <property type="entry name" value="HTH_XRE"/>
    <property type="match status" value="1"/>
</dbReference>
<accession>A0A1A2ZLK4</accession>
<organism evidence="3 4">
    <name type="scientific">Mycobacterium kyorinense</name>
    <dbReference type="NCBI Taxonomy" id="487514"/>
    <lineage>
        <taxon>Bacteria</taxon>
        <taxon>Bacillati</taxon>
        <taxon>Actinomycetota</taxon>
        <taxon>Actinomycetes</taxon>
        <taxon>Mycobacteriales</taxon>
        <taxon>Mycobacteriaceae</taxon>
        <taxon>Mycobacterium</taxon>
    </lineage>
</organism>
<comment type="caution">
    <text evidence="3">The sequence shown here is derived from an EMBL/GenBank/DDBJ whole genome shotgun (WGS) entry which is preliminary data.</text>
</comment>
<gene>
    <name evidence="3" type="ORF">A5707_15240</name>
</gene>
<evidence type="ECO:0000259" key="2">
    <source>
        <dbReference type="PROSITE" id="PS50943"/>
    </source>
</evidence>
<dbReference type="Pfam" id="PF07883">
    <property type="entry name" value="Cupin_2"/>
    <property type="match status" value="1"/>
</dbReference>
<dbReference type="Gene3D" id="1.10.260.40">
    <property type="entry name" value="lambda repressor-like DNA-binding domains"/>
    <property type="match status" value="1"/>
</dbReference>
<dbReference type="PANTHER" id="PTHR46797:SF1">
    <property type="entry name" value="METHYLPHOSPHONATE SYNTHASE"/>
    <property type="match status" value="1"/>
</dbReference>
<name>A0A1A2ZLK4_9MYCO</name>
<dbReference type="PROSITE" id="PS50943">
    <property type="entry name" value="HTH_CROC1"/>
    <property type="match status" value="1"/>
</dbReference>
<keyword evidence="1" id="KW-0238">DNA-binding</keyword>
<dbReference type="InterPro" id="IPR001387">
    <property type="entry name" value="Cro/C1-type_HTH"/>
</dbReference>
<dbReference type="InterPro" id="IPR010982">
    <property type="entry name" value="Lambda_DNA-bd_dom_sf"/>
</dbReference>
<dbReference type="SMART" id="SM00530">
    <property type="entry name" value="HTH_XRE"/>
    <property type="match status" value="1"/>
</dbReference>
<dbReference type="InterPro" id="IPR014710">
    <property type="entry name" value="RmlC-like_jellyroll"/>
</dbReference>
<dbReference type="GO" id="GO:0005829">
    <property type="term" value="C:cytosol"/>
    <property type="evidence" value="ECO:0007669"/>
    <property type="project" value="TreeGrafter"/>
</dbReference>
<dbReference type="Proteomes" id="UP000093592">
    <property type="component" value="Unassembled WGS sequence"/>
</dbReference>
<protein>
    <recommendedName>
        <fullName evidence="2">HTH cro/C1-type domain-containing protein</fullName>
    </recommendedName>
</protein>
<sequence length="224" mass="23244">MPGSSAAGAPHAATGGLGGRLRQVRALRGMSVRELARRAGCSASLISQVERGVTAPSANVVYALANELGVSLDLLFGAEPIEPAALSSGGSVATAPDATGPWGRASGPDGAGIVQRAGSRSTIELSTGVRWERLTPAHDSRVDFLEVVYAPGAQSSDSGQAVRHDGREYLCVLKGELEAVIGFDMLRLSEGDSLAFNPATPHHYRNPTTRIVRVLSVVVHDPAT</sequence>
<feature type="domain" description="HTH cro/C1-type" evidence="2">
    <location>
        <begin position="21"/>
        <end position="75"/>
    </location>
</feature>
<dbReference type="InterPro" id="IPR013096">
    <property type="entry name" value="Cupin_2"/>
</dbReference>
<dbReference type="GO" id="GO:0003700">
    <property type="term" value="F:DNA-binding transcription factor activity"/>
    <property type="evidence" value="ECO:0007669"/>
    <property type="project" value="TreeGrafter"/>
</dbReference>
<evidence type="ECO:0000313" key="4">
    <source>
        <dbReference type="Proteomes" id="UP000093592"/>
    </source>
</evidence>
<evidence type="ECO:0000313" key="3">
    <source>
        <dbReference type="EMBL" id="OBI50568.1"/>
    </source>
</evidence>
<dbReference type="InterPro" id="IPR011051">
    <property type="entry name" value="RmlC_Cupin_sf"/>
</dbReference>
<reference evidence="4" key="1">
    <citation type="submission" date="2016-06" db="EMBL/GenBank/DDBJ databases">
        <authorList>
            <person name="Sutton G."/>
            <person name="Brinkac L."/>
            <person name="Sanka R."/>
            <person name="Adams M."/>
            <person name="Lau E."/>
            <person name="Sam S."/>
            <person name="Sreng N."/>
            <person name="Him V."/>
            <person name="Kerleguer A."/>
            <person name="Cheng S."/>
        </authorList>
    </citation>
    <scope>NUCLEOTIDE SEQUENCE [LARGE SCALE GENOMIC DNA]</scope>
    <source>
        <strain evidence="4">E861</strain>
    </source>
</reference>